<dbReference type="VEuPathDB" id="FungiDB:H257_13446"/>
<evidence type="ECO:0000313" key="3">
    <source>
        <dbReference type="Proteomes" id="UP000285712"/>
    </source>
</evidence>
<dbReference type="EMBL" id="QUTG01006968">
    <property type="protein sequence ID" value="RHY83326.1"/>
    <property type="molecule type" value="Genomic_DNA"/>
</dbReference>
<evidence type="ECO:0000313" key="2">
    <source>
        <dbReference type="EMBL" id="RHY83326.1"/>
    </source>
</evidence>
<name>A0A3R6WUZ5_APHAT</name>
<sequence>VVQRAIGPRGVQLGRAMLRNTPKALNAVNKVAASVHRGANAVSGVSDSVARVNAKVSAVANRYAGDSGVVGRLARGVQDGSHTVREYNSHVGSAAKAVGKYAGHVQGATRVLGRGATKLKSVFGVKSDGRITNPQVKVTQSKRGMTNTGPKKTSRKKSTTTGANQLSIGAKKSAVKKTLAGAKKTTAKKTSNGAKKTSLTTSAIRANQSTKSAKSSGTVLSVATSKSGALSRLVHMRSKLGKSVQNGLETVKRGSEAVQRGAQKVADVVKGVARVSSTVGRVNAQVARAASKLTDGPGMVGKAARGVRDLLLLSGQNTRVKKLFFVLEQFESVTKQLQAEDLDMADARTMFHGLHCRHPTLPYLALDAEIHHYPNFDNGVAKVLSLREDELTTAEKAALVMFLLDPDSVAGPSTPLSYADELLAPKRRRMGPTASKYCCLKFVLPTSNLVERLFSVAKYILTDHRKHMHPVNFEMIIFLRANASYWNVYSLM</sequence>
<organism evidence="2 3">
    <name type="scientific">Aphanomyces astaci</name>
    <name type="common">Crayfish plague agent</name>
    <dbReference type="NCBI Taxonomy" id="112090"/>
    <lineage>
        <taxon>Eukaryota</taxon>
        <taxon>Sar</taxon>
        <taxon>Stramenopiles</taxon>
        <taxon>Oomycota</taxon>
        <taxon>Saprolegniomycetes</taxon>
        <taxon>Saprolegniales</taxon>
        <taxon>Verrucalvaceae</taxon>
        <taxon>Aphanomyces</taxon>
    </lineage>
</organism>
<proteinExistence type="predicted"/>
<evidence type="ECO:0000256" key="1">
    <source>
        <dbReference type="SAM" id="MobiDB-lite"/>
    </source>
</evidence>
<protein>
    <recommendedName>
        <fullName evidence="4">HAT C-terminal dimerisation domain-containing protein</fullName>
    </recommendedName>
</protein>
<evidence type="ECO:0008006" key="4">
    <source>
        <dbReference type="Google" id="ProtNLM"/>
    </source>
</evidence>
<dbReference type="PANTHER" id="PTHR40866:SF1">
    <property type="entry name" value="BED-TYPE DOMAIN-CONTAINING PROTEIN"/>
    <property type="match status" value="1"/>
</dbReference>
<accession>A0A3R6WUZ5</accession>
<comment type="caution">
    <text evidence="2">The sequence shown here is derived from an EMBL/GenBank/DDBJ whole genome shotgun (WGS) entry which is preliminary data.</text>
</comment>
<feature type="compositionally biased region" description="Polar residues" evidence="1">
    <location>
        <begin position="139"/>
        <end position="150"/>
    </location>
</feature>
<dbReference type="Proteomes" id="UP000285712">
    <property type="component" value="Unassembled WGS sequence"/>
</dbReference>
<feature type="region of interest" description="Disordered" evidence="1">
    <location>
        <begin position="139"/>
        <end position="169"/>
    </location>
</feature>
<gene>
    <name evidence="2" type="ORF">DYB35_008659</name>
</gene>
<dbReference type="PANTHER" id="PTHR40866">
    <property type="entry name" value="BED-TYPE DOMAIN-CONTAINING PROTEIN"/>
    <property type="match status" value="1"/>
</dbReference>
<feature type="non-terminal residue" evidence="2">
    <location>
        <position position="1"/>
    </location>
</feature>
<dbReference type="AlphaFoldDB" id="A0A3R6WUZ5"/>
<reference evidence="2 3" key="1">
    <citation type="submission" date="2018-08" db="EMBL/GenBank/DDBJ databases">
        <title>Aphanomyces genome sequencing and annotation.</title>
        <authorList>
            <person name="Minardi D."/>
            <person name="Oidtmann B."/>
            <person name="Van Der Giezen M."/>
            <person name="Studholme D.J."/>
        </authorList>
    </citation>
    <scope>NUCLEOTIDE SEQUENCE [LARGE SCALE GENOMIC DNA]</scope>
    <source>
        <strain evidence="2 3">Sv</strain>
    </source>
</reference>